<evidence type="ECO:0000256" key="1">
    <source>
        <dbReference type="SAM" id="Phobius"/>
    </source>
</evidence>
<feature type="transmembrane region" description="Helical" evidence="1">
    <location>
        <begin position="66"/>
        <end position="87"/>
    </location>
</feature>
<accession>A0A6A5YL52</accession>
<keyword evidence="3" id="KW-1185">Reference proteome</keyword>
<reference evidence="2" key="1">
    <citation type="journal article" date="2020" name="Stud. Mycol.">
        <title>101 Dothideomycetes genomes: a test case for predicting lifestyles and emergence of pathogens.</title>
        <authorList>
            <person name="Haridas S."/>
            <person name="Albert R."/>
            <person name="Binder M."/>
            <person name="Bloem J."/>
            <person name="Labutti K."/>
            <person name="Salamov A."/>
            <person name="Andreopoulos B."/>
            <person name="Baker S."/>
            <person name="Barry K."/>
            <person name="Bills G."/>
            <person name="Bluhm B."/>
            <person name="Cannon C."/>
            <person name="Castanera R."/>
            <person name="Culley D."/>
            <person name="Daum C."/>
            <person name="Ezra D."/>
            <person name="Gonzalez J."/>
            <person name="Henrissat B."/>
            <person name="Kuo A."/>
            <person name="Liang C."/>
            <person name="Lipzen A."/>
            <person name="Lutzoni F."/>
            <person name="Magnuson J."/>
            <person name="Mondo S."/>
            <person name="Nolan M."/>
            <person name="Ohm R."/>
            <person name="Pangilinan J."/>
            <person name="Park H.-J."/>
            <person name="Ramirez L."/>
            <person name="Alfaro M."/>
            <person name="Sun H."/>
            <person name="Tritt A."/>
            <person name="Yoshinaga Y."/>
            <person name="Zwiers L.-H."/>
            <person name="Turgeon B."/>
            <person name="Goodwin S."/>
            <person name="Spatafora J."/>
            <person name="Crous P."/>
            <person name="Grigoriev I."/>
        </authorList>
    </citation>
    <scope>NUCLEOTIDE SEQUENCE</scope>
    <source>
        <strain evidence="2">CBS 627.86</strain>
    </source>
</reference>
<protein>
    <submittedName>
        <fullName evidence="2">Uncharacterized protein</fullName>
    </submittedName>
</protein>
<dbReference type="Proteomes" id="UP000799770">
    <property type="component" value="Unassembled WGS sequence"/>
</dbReference>
<keyword evidence="1" id="KW-0812">Transmembrane</keyword>
<dbReference type="AlphaFoldDB" id="A0A6A5YL52"/>
<keyword evidence="1" id="KW-1133">Transmembrane helix</keyword>
<keyword evidence="1" id="KW-0472">Membrane</keyword>
<organism evidence="2 3">
    <name type="scientific">Lophiotrema nucula</name>
    <dbReference type="NCBI Taxonomy" id="690887"/>
    <lineage>
        <taxon>Eukaryota</taxon>
        <taxon>Fungi</taxon>
        <taxon>Dikarya</taxon>
        <taxon>Ascomycota</taxon>
        <taxon>Pezizomycotina</taxon>
        <taxon>Dothideomycetes</taxon>
        <taxon>Pleosporomycetidae</taxon>
        <taxon>Pleosporales</taxon>
        <taxon>Lophiotremataceae</taxon>
        <taxon>Lophiotrema</taxon>
    </lineage>
</organism>
<gene>
    <name evidence="2" type="ORF">BDV96DRAFT_293643</name>
</gene>
<evidence type="ECO:0000313" key="3">
    <source>
        <dbReference type="Proteomes" id="UP000799770"/>
    </source>
</evidence>
<sequence>MTSRQHHYQQLRLQVESYRIPVRLYTIIVVVTSFAALSLTLVLSLGLGRCQPSTSSPQPHHAVSGLLQSLSLPADLCMGLFTILLSFNAPQVCLRTAVRLHRRHLAAQVAAIHLHSTSSTFTSEPNRSAIK</sequence>
<proteinExistence type="predicted"/>
<feature type="transmembrane region" description="Helical" evidence="1">
    <location>
        <begin position="20"/>
        <end position="46"/>
    </location>
</feature>
<name>A0A6A5YL52_9PLEO</name>
<evidence type="ECO:0000313" key="2">
    <source>
        <dbReference type="EMBL" id="KAF2107703.1"/>
    </source>
</evidence>
<dbReference type="EMBL" id="ML977352">
    <property type="protein sequence ID" value="KAF2107703.1"/>
    <property type="molecule type" value="Genomic_DNA"/>
</dbReference>